<evidence type="ECO:0000313" key="5">
    <source>
        <dbReference type="Proteomes" id="UP000271587"/>
    </source>
</evidence>
<gene>
    <name evidence="4" type="primary">rsrA</name>
    <name evidence="4" type="ORF">CGERO_02805</name>
</gene>
<evidence type="ECO:0000313" key="4">
    <source>
        <dbReference type="EMBL" id="AZA10885.1"/>
    </source>
</evidence>
<sequence>MDGMHKDCNCADIHASMFALVDNELDEVDCQRLRMHLERCPRCAERVAAETELRALLRRCCCGPAPQHLRQKITYSIRVERRNF</sequence>
<keyword evidence="1" id="KW-0805">Transcription regulation</keyword>
<name>A0A3G6IYM4_9CORY</name>
<dbReference type="EMBL" id="CP033897">
    <property type="protein sequence ID" value="AZA10885.1"/>
    <property type="molecule type" value="Genomic_DNA"/>
</dbReference>
<evidence type="ECO:0000256" key="1">
    <source>
        <dbReference type="ARBA" id="ARBA00023015"/>
    </source>
</evidence>
<dbReference type="KEGG" id="cgk:CGERO_02805"/>
<dbReference type="NCBIfam" id="TIGR03988">
    <property type="entry name" value="antisig_RsrA"/>
    <property type="match status" value="1"/>
</dbReference>
<evidence type="ECO:0000259" key="3">
    <source>
        <dbReference type="Pfam" id="PF13490"/>
    </source>
</evidence>
<keyword evidence="2" id="KW-0804">Transcription</keyword>
<organism evidence="4 5">
    <name type="scientific">Corynebacterium gerontici</name>
    <dbReference type="NCBI Taxonomy" id="2079234"/>
    <lineage>
        <taxon>Bacteria</taxon>
        <taxon>Bacillati</taxon>
        <taxon>Actinomycetota</taxon>
        <taxon>Actinomycetes</taxon>
        <taxon>Mycobacteriales</taxon>
        <taxon>Corynebacteriaceae</taxon>
        <taxon>Corynebacterium</taxon>
    </lineage>
</organism>
<dbReference type="InterPro" id="IPR041916">
    <property type="entry name" value="Anti_sigma_zinc_sf"/>
</dbReference>
<proteinExistence type="predicted"/>
<dbReference type="InterPro" id="IPR024020">
    <property type="entry name" value="Anit_sigma_mycothiol_RsrA"/>
</dbReference>
<dbReference type="Pfam" id="PF13490">
    <property type="entry name" value="zf-HC2"/>
    <property type="match status" value="1"/>
</dbReference>
<dbReference type="RefSeq" id="WP_123933367.1">
    <property type="nucleotide sequence ID" value="NZ_CP033897.1"/>
</dbReference>
<feature type="domain" description="Putative zinc-finger" evidence="3">
    <location>
        <begin position="10"/>
        <end position="44"/>
    </location>
</feature>
<dbReference type="AlphaFoldDB" id="A0A3G6IYM4"/>
<accession>A0A3G6IYM4</accession>
<dbReference type="InterPro" id="IPR027383">
    <property type="entry name" value="Znf_put"/>
</dbReference>
<dbReference type="OrthoDB" id="3267840at2"/>
<protein>
    <submittedName>
        <fullName evidence="4">Anti-sigma factor RsrA</fullName>
    </submittedName>
</protein>
<keyword evidence="5" id="KW-1185">Reference proteome</keyword>
<dbReference type="Proteomes" id="UP000271587">
    <property type="component" value="Chromosome"/>
</dbReference>
<reference evidence="4 5" key="1">
    <citation type="submission" date="2018-11" db="EMBL/GenBank/DDBJ databases">
        <authorList>
            <person name="Kleinhagauer T."/>
            <person name="Glaeser S.P."/>
            <person name="Spergser J."/>
            <person name="Ruckert C."/>
            <person name="Kaempfer P."/>
            <person name="Busse H.-J."/>
        </authorList>
    </citation>
    <scope>NUCLEOTIDE SEQUENCE [LARGE SCALE GENOMIC DNA]</scope>
    <source>
        <strain evidence="4 5">W8</strain>
    </source>
</reference>
<dbReference type="Gene3D" id="1.10.10.1320">
    <property type="entry name" value="Anti-sigma factor, zinc-finger domain"/>
    <property type="match status" value="1"/>
</dbReference>
<evidence type="ECO:0000256" key="2">
    <source>
        <dbReference type="ARBA" id="ARBA00023163"/>
    </source>
</evidence>